<comment type="caution">
    <text evidence="4">The sequence shown here is derived from an EMBL/GenBank/DDBJ whole genome shotgun (WGS) entry which is preliminary data.</text>
</comment>
<dbReference type="InterPro" id="IPR041492">
    <property type="entry name" value="HAD_2"/>
</dbReference>
<organism evidence="4 5">
    <name type="scientific">Planomicrobium soli</name>
    <dbReference type="NCBI Taxonomy" id="1176648"/>
    <lineage>
        <taxon>Bacteria</taxon>
        <taxon>Bacillati</taxon>
        <taxon>Bacillota</taxon>
        <taxon>Bacilli</taxon>
        <taxon>Bacillales</taxon>
        <taxon>Caryophanaceae</taxon>
        <taxon>Planomicrobium</taxon>
    </lineage>
</organism>
<dbReference type="InterPro" id="IPR006439">
    <property type="entry name" value="HAD-SF_hydro_IA"/>
</dbReference>
<proteinExistence type="inferred from homology"/>
<evidence type="ECO:0000256" key="1">
    <source>
        <dbReference type="ARBA" id="ARBA00006171"/>
    </source>
</evidence>
<dbReference type="AlphaFoldDB" id="A0A2P8H610"/>
<dbReference type="Gene3D" id="3.40.50.1000">
    <property type="entry name" value="HAD superfamily/HAD-like"/>
    <property type="match status" value="1"/>
</dbReference>
<dbReference type="InterPro" id="IPR023214">
    <property type="entry name" value="HAD_sf"/>
</dbReference>
<evidence type="ECO:0000313" key="5">
    <source>
        <dbReference type="Proteomes" id="UP000242682"/>
    </source>
</evidence>
<dbReference type="PANTHER" id="PTHR18901">
    <property type="entry name" value="2-DEOXYGLUCOSE-6-PHOSPHATE PHOSPHATASE 2"/>
    <property type="match status" value="1"/>
</dbReference>
<dbReference type="GO" id="GO:0016787">
    <property type="term" value="F:hydrolase activity"/>
    <property type="evidence" value="ECO:0007669"/>
    <property type="project" value="UniProtKB-KW"/>
</dbReference>
<dbReference type="EMBL" id="PYAT01000002">
    <property type="protein sequence ID" value="PSL41656.1"/>
    <property type="molecule type" value="Genomic_DNA"/>
</dbReference>
<keyword evidence="5" id="KW-1185">Reference proteome</keyword>
<dbReference type="InterPro" id="IPR023198">
    <property type="entry name" value="PGP-like_dom2"/>
</dbReference>
<dbReference type="SFLD" id="SFLDS00003">
    <property type="entry name" value="Haloacid_Dehalogenase"/>
    <property type="match status" value="1"/>
</dbReference>
<dbReference type="NCBIfam" id="TIGR01549">
    <property type="entry name" value="HAD-SF-IA-v1"/>
    <property type="match status" value="1"/>
</dbReference>
<evidence type="ECO:0000256" key="2">
    <source>
        <dbReference type="ARBA" id="ARBA00022723"/>
    </source>
</evidence>
<dbReference type="Gene3D" id="1.10.150.240">
    <property type="entry name" value="Putative phosphatase, domain 2"/>
    <property type="match status" value="1"/>
</dbReference>
<dbReference type="GO" id="GO:0046872">
    <property type="term" value="F:metal ion binding"/>
    <property type="evidence" value="ECO:0007669"/>
    <property type="project" value="UniProtKB-KW"/>
</dbReference>
<dbReference type="SUPFAM" id="SSF56784">
    <property type="entry name" value="HAD-like"/>
    <property type="match status" value="1"/>
</dbReference>
<accession>A0A2P8H610</accession>
<dbReference type="InterPro" id="IPR036412">
    <property type="entry name" value="HAD-like_sf"/>
</dbReference>
<evidence type="ECO:0000313" key="4">
    <source>
        <dbReference type="EMBL" id="PSL41656.1"/>
    </source>
</evidence>
<gene>
    <name evidence="4" type="ORF">B0H99_102340</name>
</gene>
<sequence>MIKGIIFDFDGLIFDTETHQFTVYQEIFAEHGTELPIARWQQEIGTHSGFSALDYLEELLERKVEQDVLREQFSKKYHAKMAEEKARAGVEDYLKAAKEQGLKIGLASSSNFQWVTSNLKKLGLYEYFECIKTSDDVENVKPDPALYLLAAECLGLSTEECLVFEDSANGALAAKRAGMNCVIVPNPVTHTMDFCHVEHRLDSMADMTLNEVLNYVNNIKVPK</sequence>
<dbReference type="SFLD" id="SFLDG01135">
    <property type="entry name" value="C1.5.6:_HAD__Beta-PGM__Phospha"/>
    <property type="match status" value="1"/>
</dbReference>
<dbReference type="RefSeq" id="WP_106532331.1">
    <property type="nucleotide sequence ID" value="NZ_PYAT01000002.1"/>
</dbReference>
<dbReference type="FunFam" id="3.40.50.1000:FF:000036">
    <property type="entry name" value="HAD family hydrolase"/>
    <property type="match status" value="1"/>
</dbReference>
<keyword evidence="2" id="KW-0479">Metal-binding</keyword>
<protein>
    <submittedName>
        <fullName evidence="4">HAD superfamily hydrolase (TIGR01509 family)/HAD superfamily hydrolase (TIGR01549 family)</fullName>
    </submittedName>
</protein>
<evidence type="ECO:0000256" key="3">
    <source>
        <dbReference type="ARBA" id="ARBA00022801"/>
    </source>
</evidence>
<reference evidence="4 5" key="1">
    <citation type="submission" date="2018-03" db="EMBL/GenBank/DDBJ databases">
        <title>Genomic Encyclopedia of Type Strains, Phase III (KMG-III): the genomes of soil and plant-associated and newly described type strains.</title>
        <authorList>
            <person name="Whitman W."/>
        </authorList>
    </citation>
    <scope>NUCLEOTIDE SEQUENCE [LARGE SCALE GENOMIC DNA]</scope>
    <source>
        <strain evidence="4 5">CGMCC 1.12259</strain>
    </source>
</reference>
<dbReference type="OrthoDB" id="9792518at2"/>
<keyword evidence="3 4" id="KW-0378">Hydrolase</keyword>
<dbReference type="NCBIfam" id="TIGR01509">
    <property type="entry name" value="HAD-SF-IA-v3"/>
    <property type="match status" value="1"/>
</dbReference>
<dbReference type="Pfam" id="PF13419">
    <property type="entry name" value="HAD_2"/>
    <property type="match status" value="1"/>
</dbReference>
<comment type="similarity">
    <text evidence="1">Belongs to the HAD-like hydrolase superfamily. CbbY/CbbZ/Gph/YieH family.</text>
</comment>
<dbReference type="CDD" id="cd16423">
    <property type="entry name" value="HAD_BPGM-like"/>
    <property type="match status" value="1"/>
</dbReference>
<dbReference type="Proteomes" id="UP000242682">
    <property type="component" value="Unassembled WGS sequence"/>
</dbReference>
<name>A0A2P8H610_9BACL</name>
<dbReference type="SFLD" id="SFLDG01129">
    <property type="entry name" value="C1.5:_HAD__Beta-PGM__Phosphata"/>
    <property type="match status" value="1"/>
</dbReference>
<dbReference type="PANTHER" id="PTHR18901:SF38">
    <property type="entry name" value="PSEUDOURIDINE-5'-PHOSPHATASE"/>
    <property type="match status" value="1"/>
</dbReference>